<dbReference type="Gene3D" id="3.10.180.10">
    <property type="entry name" value="2,3-Dihydroxybiphenyl 1,2-Dioxygenase, domain 1"/>
    <property type="match status" value="1"/>
</dbReference>
<organism evidence="2 3">
    <name type="scientific">Aequorivita soesokkakensis</name>
    <dbReference type="NCBI Taxonomy" id="1385699"/>
    <lineage>
        <taxon>Bacteria</taxon>
        <taxon>Pseudomonadati</taxon>
        <taxon>Bacteroidota</taxon>
        <taxon>Flavobacteriia</taxon>
        <taxon>Flavobacteriales</taxon>
        <taxon>Flavobacteriaceae</taxon>
        <taxon>Aequorivita</taxon>
    </lineage>
</organism>
<dbReference type="PANTHER" id="PTHR36503:SF2">
    <property type="entry name" value="BLR2408 PROTEIN"/>
    <property type="match status" value="1"/>
</dbReference>
<dbReference type="Proteomes" id="UP000077552">
    <property type="component" value="Unassembled WGS sequence"/>
</dbReference>
<evidence type="ECO:0000313" key="2">
    <source>
        <dbReference type="EMBL" id="OAD90323.1"/>
    </source>
</evidence>
<dbReference type="OrthoDB" id="9798430at2"/>
<dbReference type="Pfam" id="PF00903">
    <property type="entry name" value="Glyoxalase"/>
    <property type="match status" value="1"/>
</dbReference>
<dbReference type="AlphaFoldDB" id="A0A1A9LAU7"/>
<sequence>MTKEYWINLPIKDLKRSKKFFTEIGFSFKTERETETMTALVVGKASMPIMFFEEKMFENVVQNPISDASKVTELMISFDAESKKEVDEMAEKVKNAGGNVFSEPQTIQGWMYGFAFSDLDGHRWNMLFMDMEKMPK</sequence>
<proteinExistence type="predicted"/>
<dbReference type="PANTHER" id="PTHR36503">
    <property type="entry name" value="BLR2520 PROTEIN"/>
    <property type="match status" value="1"/>
</dbReference>
<keyword evidence="3" id="KW-1185">Reference proteome</keyword>
<dbReference type="InterPro" id="IPR004360">
    <property type="entry name" value="Glyas_Fos-R_dOase_dom"/>
</dbReference>
<dbReference type="SUPFAM" id="SSF54593">
    <property type="entry name" value="Glyoxalase/Bleomycin resistance protein/Dihydroxybiphenyl dioxygenase"/>
    <property type="match status" value="1"/>
</dbReference>
<gene>
    <name evidence="2" type="ORF">A7A78_07190</name>
</gene>
<protein>
    <submittedName>
        <fullName evidence="2">Extradiol dioxygenase</fullName>
    </submittedName>
</protein>
<comment type="caution">
    <text evidence="2">The sequence shown here is derived from an EMBL/GenBank/DDBJ whole genome shotgun (WGS) entry which is preliminary data.</text>
</comment>
<evidence type="ECO:0000313" key="3">
    <source>
        <dbReference type="Proteomes" id="UP000077552"/>
    </source>
</evidence>
<evidence type="ECO:0000259" key="1">
    <source>
        <dbReference type="PROSITE" id="PS51819"/>
    </source>
</evidence>
<name>A0A1A9LAU7_9FLAO</name>
<keyword evidence="2" id="KW-0560">Oxidoreductase</keyword>
<accession>A0A1A9LAU7</accession>
<dbReference type="PROSITE" id="PS51819">
    <property type="entry name" value="VOC"/>
    <property type="match status" value="1"/>
</dbReference>
<dbReference type="InterPro" id="IPR037523">
    <property type="entry name" value="VOC_core"/>
</dbReference>
<dbReference type="GO" id="GO:0051213">
    <property type="term" value="F:dioxygenase activity"/>
    <property type="evidence" value="ECO:0007669"/>
    <property type="project" value="UniProtKB-KW"/>
</dbReference>
<dbReference type="STRING" id="1385699.A7A78_07190"/>
<dbReference type="EMBL" id="LXIE01000049">
    <property type="protein sequence ID" value="OAD90323.1"/>
    <property type="molecule type" value="Genomic_DNA"/>
</dbReference>
<dbReference type="RefSeq" id="WP_068763020.1">
    <property type="nucleotide sequence ID" value="NZ_LXIE01000049.1"/>
</dbReference>
<feature type="domain" description="VOC" evidence="1">
    <location>
        <begin position="3"/>
        <end position="129"/>
    </location>
</feature>
<dbReference type="InterPro" id="IPR029068">
    <property type="entry name" value="Glyas_Bleomycin-R_OHBP_Dase"/>
</dbReference>
<keyword evidence="2" id="KW-0223">Dioxygenase</keyword>
<reference evidence="2 3" key="1">
    <citation type="submission" date="2016-05" db="EMBL/GenBank/DDBJ databases">
        <title>Genome sequencing of Vitellibacter soesokkakensis RSSK-12.</title>
        <authorList>
            <person name="Thevarajoo S."/>
            <person name="Selvaratnam C."/>
            <person name="Goh K.M."/>
            <person name="Chan K.-G."/>
            <person name="Chong C.S."/>
        </authorList>
    </citation>
    <scope>NUCLEOTIDE SEQUENCE [LARGE SCALE GENOMIC DNA]</scope>
    <source>
        <strain evidence="2 3">RSSK-12</strain>
    </source>
</reference>